<dbReference type="EMBL" id="JBEVCJ010000001">
    <property type="protein sequence ID" value="MET1253711.1"/>
    <property type="molecule type" value="Genomic_DNA"/>
</dbReference>
<protein>
    <submittedName>
        <fullName evidence="1">Uncharacterized protein</fullName>
    </submittedName>
</protein>
<accession>A0ABV2BP33</accession>
<evidence type="ECO:0000313" key="1">
    <source>
        <dbReference type="EMBL" id="MET1253711.1"/>
    </source>
</evidence>
<dbReference type="Proteomes" id="UP001548189">
    <property type="component" value="Unassembled WGS sequence"/>
</dbReference>
<reference evidence="1 2" key="1">
    <citation type="submission" date="2024-06" db="EMBL/GenBank/DDBJ databases">
        <authorList>
            <person name="Li F."/>
        </authorList>
    </citation>
    <scope>NUCLEOTIDE SEQUENCE [LARGE SCALE GENOMIC DNA]</scope>
    <source>
        <strain evidence="1 2">GXAS 311</strain>
    </source>
</reference>
<comment type="caution">
    <text evidence="1">The sequence shown here is derived from an EMBL/GenBank/DDBJ whole genome shotgun (WGS) entry which is preliminary data.</text>
</comment>
<evidence type="ECO:0000313" key="2">
    <source>
        <dbReference type="Proteomes" id="UP001548189"/>
    </source>
</evidence>
<keyword evidence="2" id="KW-1185">Reference proteome</keyword>
<gene>
    <name evidence="1" type="ORF">ABVT43_01095</name>
</gene>
<organism evidence="1 2">
    <name type="scientific">Aliikangiella maris</name>
    <dbReference type="NCBI Taxonomy" id="3162458"/>
    <lineage>
        <taxon>Bacteria</taxon>
        <taxon>Pseudomonadati</taxon>
        <taxon>Pseudomonadota</taxon>
        <taxon>Gammaproteobacteria</taxon>
        <taxon>Oceanospirillales</taxon>
        <taxon>Pleioneaceae</taxon>
        <taxon>Aliikangiella</taxon>
    </lineage>
</organism>
<proteinExistence type="predicted"/>
<sequence length="74" mass="8417">MHNNIGGVYQLNTQEKQFITEKTVGPTRFETIQLETDVTNENDGLEIDRAFEMLEQEAQKYGAIGLTNITELIN</sequence>
<name>A0ABV2BP33_9GAMM</name>